<proteinExistence type="predicted"/>
<dbReference type="PANTHER" id="PTHR48098">
    <property type="entry name" value="ENTEROCHELIN ESTERASE-RELATED"/>
    <property type="match status" value="1"/>
</dbReference>
<dbReference type="EMBL" id="BMGC01000036">
    <property type="protein sequence ID" value="GGB43800.1"/>
    <property type="molecule type" value="Genomic_DNA"/>
</dbReference>
<evidence type="ECO:0000313" key="3">
    <source>
        <dbReference type="Proteomes" id="UP000621454"/>
    </source>
</evidence>
<keyword evidence="1" id="KW-1133">Transmembrane helix</keyword>
<reference evidence="2" key="1">
    <citation type="journal article" date="2014" name="Int. J. Syst. Evol. Microbiol.">
        <title>Complete genome sequence of Corynebacterium casei LMG S-19264T (=DSM 44701T), isolated from a smear-ripened cheese.</title>
        <authorList>
            <consortium name="US DOE Joint Genome Institute (JGI-PGF)"/>
            <person name="Walter F."/>
            <person name="Albersmeier A."/>
            <person name="Kalinowski J."/>
            <person name="Ruckert C."/>
        </authorList>
    </citation>
    <scope>NUCLEOTIDE SEQUENCE</scope>
    <source>
        <strain evidence="2">CGMCC 1.12827</strain>
    </source>
</reference>
<feature type="transmembrane region" description="Helical" evidence="1">
    <location>
        <begin position="59"/>
        <end position="80"/>
    </location>
</feature>
<accession>A0A916WZ63</accession>
<feature type="transmembrane region" description="Helical" evidence="1">
    <location>
        <begin position="92"/>
        <end position="110"/>
    </location>
</feature>
<name>A0A916WZ63_9ACTN</name>
<dbReference type="PANTHER" id="PTHR48098:SF1">
    <property type="entry name" value="DIACYLGLYCEROL ACYLTRANSFERASE_MYCOLYLTRANSFERASE AG85A"/>
    <property type="match status" value="1"/>
</dbReference>
<dbReference type="GO" id="GO:0016747">
    <property type="term" value="F:acyltransferase activity, transferring groups other than amino-acyl groups"/>
    <property type="evidence" value="ECO:0007669"/>
    <property type="project" value="TreeGrafter"/>
</dbReference>
<dbReference type="InterPro" id="IPR050583">
    <property type="entry name" value="Mycobacterial_A85_antigen"/>
</dbReference>
<organism evidence="2 3">
    <name type="scientific">Gordonia jinhuaensis</name>
    <dbReference type="NCBI Taxonomy" id="1517702"/>
    <lineage>
        <taxon>Bacteria</taxon>
        <taxon>Bacillati</taxon>
        <taxon>Actinomycetota</taxon>
        <taxon>Actinomycetes</taxon>
        <taxon>Mycobacteriales</taxon>
        <taxon>Gordoniaceae</taxon>
        <taxon>Gordonia</taxon>
    </lineage>
</organism>
<dbReference type="AlphaFoldDB" id="A0A916WZ63"/>
<dbReference type="InterPro" id="IPR000801">
    <property type="entry name" value="Esterase-like"/>
</dbReference>
<keyword evidence="1" id="KW-0472">Membrane</keyword>
<dbReference type="InterPro" id="IPR029058">
    <property type="entry name" value="AB_hydrolase_fold"/>
</dbReference>
<keyword evidence="3" id="KW-1185">Reference proteome</keyword>
<dbReference type="Proteomes" id="UP000621454">
    <property type="component" value="Unassembled WGS sequence"/>
</dbReference>
<dbReference type="Pfam" id="PF00756">
    <property type="entry name" value="Esterase"/>
    <property type="match status" value="1"/>
</dbReference>
<dbReference type="Gene3D" id="3.40.50.1820">
    <property type="entry name" value="alpha/beta hydrolase"/>
    <property type="match status" value="1"/>
</dbReference>
<dbReference type="SUPFAM" id="SSF53474">
    <property type="entry name" value="alpha/beta-Hydrolases"/>
    <property type="match status" value="1"/>
</dbReference>
<reference evidence="2" key="2">
    <citation type="submission" date="2020-09" db="EMBL/GenBank/DDBJ databases">
        <authorList>
            <person name="Sun Q."/>
            <person name="Zhou Y."/>
        </authorList>
    </citation>
    <scope>NUCLEOTIDE SEQUENCE</scope>
    <source>
        <strain evidence="2">CGMCC 1.12827</strain>
    </source>
</reference>
<evidence type="ECO:0000256" key="1">
    <source>
        <dbReference type="SAM" id="Phobius"/>
    </source>
</evidence>
<feature type="transmembrane region" description="Helical" evidence="1">
    <location>
        <begin position="122"/>
        <end position="141"/>
    </location>
</feature>
<sequence>MRSAATAAGDVAAQAYRVHSAQPLVDVSLLKGWFTPTMEILALVLFAVALVRSGRRWQVFAIPSVLGVGLITILICYCAMGAQGWSPGDAPLIVWLSIGGLGAVLAMAAVGWRAGRWWNRTATVVSIPLLALCIGLSVNQWTGYFPTASRAWDGIASEPLPEQTSVQRLAAFRDDQRATAGGRIVPISVPSHLSGFHHRQEYVYLPQRWFTGPTPPHLPALMMIGGVVNTPEDWVRSGSAMATVQNYAATHNGVAPILVFADPSGSMTNDTECVNGPHGNVDTHLADELRPYVVSQFGASANPLQWGVVGWSMGGTCAVDLVTRHPDLFSTFEDISGDIGPNLGNKAQTIAALYGHDASAWDRFNPETVMTTHGEYHHVAGWFQSNGHWSPRHRAFECAQLKAARSLAATASDEGIETVVRAGPGAHSWSYASEAFDDALGWLMQHIWPETPTLPV</sequence>
<gene>
    <name evidence="2" type="ORF">GCM10011489_34170</name>
</gene>
<comment type="caution">
    <text evidence="2">The sequence shown here is derived from an EMBL/GenBank/DDBJ whole genome shotgun (WGS) entry which is preliminary data.</text>
</comment>
<dbReference type="RefSeq" id="WP_229742843.1">
    <property type="nucleotide sequence ID" value="NZ_BMGC01000036.1"/>
</dbReference>
<protein>
    <submittedName>
        <fullName evidence="2">Membrane protein</fullName>
    </submittedName>
</protein>
<keyword evidence="1" id="KW-0812">Transmembrane</keyword>
<feature type="transmembrane region" description="Helical" evidence="1">
    <location>
        <begin position="33"/>
        <end position="52"/>
    </location>
</feature>
<evidence type="ECO:0000313" key="2">
    <source>
        <dbReference type="EMBL" id="GGB43800.1"/>
    </source>
</evidence>